<reference evidence="2" key="1">
    <citation type="submission" date="2022-10" db="EMBL/GenBank/DDBJ databases">
        <title>Genome assembly of Pristionchus species.</title>
        <authorList>
            <person name="Yoshida K."/>
            <person name="Sommer R.J."/>
        </authorList>
    </citation>
    <scope>NUCLEOTIDE SEQUENCE [LARGE SCALE GENOMIC DNA]</scope>
    <source>
        <strain evidence="2">RS5460</strain>
    </source>
</reference>
<gene>
    <name evidence="1" type="ORF">PMAYCL1PPCAC_14409</name>
</gene>
<dbReference type="AlphaFoldDB" id="A0AAN4ZQK0"/>
<proteinExistence type="predicted"/>
<protein>
    <submittedName>
        <fullName evidence="1">Uncharacterized protein</fullName>
    </submittedName>
</protein>
<evidence type="ECO:0000313" key="2">
    <source>
        <dbReference type="Proteomes" id="UP001328107"/>
    </source>
</evidence>
<comment type="caution">
    <text evidence="1">The sequence shown here is derived from an EMBL/GenBank/DDBJ whole genome shotgun (WGS) entry which is preliminary data.</text>
</comment>
<accession>A0AAN4ZQK0</accession>
<dbReference type="EMBL" id="BTRK01000003">
    <property type="protein sequence ID" value="GMR44214.1"/>
    <property type="molecule type" value="Genomic_DNA"/>
</dbReference>
<evidence type="ECO:0000313" key="1">
    <source>
        <dbReference type="EMBL" id="GMR44214.1"/>
    </source>
</evidence>
<dbReference type="Proteomes" id="UP001328107">
    <property type="component" value="Unassembled WGS sequence"/>
</dbReference>
<keyword evidence="2" id="KW-1185">Reference proteome</keyword>
<feature type="non-terminal residue" evidence="1">
    <location>
        <position position="165"/>
    </location>
</feature>
<name>A0AAN4ZQK0_9BILA</name>
<sequence length="165" mass="19032">MRITCFLRAIIRSRDEALDDIKTVLAILNRYGKTHITKQAADAQPFLISSTNRPMPFVMNQLSKELAFSKDHPRPVKLWRKGLFQKYFPIDIEWIKRFKAYVKAKEAFASRDTVVRGSRDALSAILASIRNKDLSPLAPLLLDARILPSIEENREQLSQIFIYLT</sequence>
<organism evidence="1 2">
    <name type="scientific">Pristionchus mayeri</name>
    <dbReference type="NCBI Taxonomy" id="1317129"/>
    <lineage>
        <taxon>Eukaryota</taxon>
        <taxon>Metazoa</taxon>
        <taxon>Ecdysozoa</taxon>
        <taxon>Nematoda</taxon>
        <taxon>Chromadorea</taxon>
        <taxon>Rhabditida</taxon>
        <taxon>Rhabditina</taxon>
        <taxon>Diplogasteromorpha</taxon>
        <taxon>Diplogasteroidea</taxon>
        <taxon>Neodiplogasteridae</taxon>
        <taxon>Pristionchus</taxon>
    </lineage>
</organism>